<feature type="transmembrane region" description="Helical" evidence="7">
    <location>
        <begin position="201"/>
        <end position="226"/>
    </location>
</feature>
<evidence type="ECO:0000256" key="7">
    <source>
        <dbReference type="SAM" id="Phobius"/>
    </source>
</evidence>
<feature type="transmembrane region" description="Helical" evidence="7">
    <location>
        <begin position="734"/>
        <end position="755"/>
    </location>
</feature>
<gene>
    <name evidence="9" type="ORF">V1633_00410</name>
    <name evidence="10" type="ORF">V1633_23405</name>
</gene>
<feature type="transmembrane region" description="Helical" evidence="7">
    <location>
        <begin position="423"/>
        <end position="445"/>
    </location>
</feature>
<keyword evidence="4 7" id="KW-1133">Transmembrane helix</keyword>
<feature type="transmembrane region" description="Helical" evidence="7">
    <location>
        <begin position="369"/>
        <end position="396"/>
    </location>
</feature>
<evidence type="ECO:0000256" key="4">
    <source>
        <dbReference type="ARBA" id="ARBA00022989"/>
    </source>
</evidence>
<feature type="domain" description="ABC3 transporter permease C-terminal" evidence="8">
    <location>
        <begin position="205"/>
        <end position="312"/>
    </location>
</feature>
<dbReference type="Proteomes" id="UP001332243">
    <property type="component" value="Unassembled WGS sequence"/>
</dbReference>
<keyword evidence="2" id="KW-1003">Cell membrane</keyword>
<dbReference type="EMBL" id="JAZGQK010000001">
    <property type="protein sequence ID" value="MEE6256948.1"/>
    <property type="molecule type" value="Genomic_DNA"/>
</dbReference>
<evidence type="ECO:0000256" key="1">
    <source>
        <dbReference type="ARBA" id="ARBA00004651"/>
    </source>
</evidence>
<dbReference type="InterPro" id="IPR003838">
    <property type="entry name" value="ABC3_permease_C"/>
</dbReference>
<evidence type="ECO:0000313" key="10">
    <source>
        <dbReference type="EMBL" id="MEE6261434.1"/>
    </source>
</evidence>
<evidence type="ECO:0000313" key="9">
    <source>
        <dbReference type="EMBL" id="MEE6256948.1"/>
    </source>
</evidence>
<dbReference type="EMBL" id="JAZGQK010000021">
    <property type="protein sequence ID" value="MEE6261434.1"/>
    <property type="molecule type" value="Genomic_DNA"/>
</dbReference>
<comment type="caution">
    <text evidence="9">The sequence shown here is derived from an EMBL/GenBank/DDBJ whole genome shotgun (WGS) entry which is preliminary data.</text>
</comment>
<proteinExistence type="predicted"/>
<comment type="subcellular location">
    <subcellularLocation>
        <location evidence="1">Cell membrane</location>
        <topology evidence="1">Multi-pass membrane protein</topology>
    </subcellularLocation>
</comment>
<keyword evidence="11" id="KW-1185">Reference proteome</keyword>
<protein>
    <submittedName>
        <fullName evidence="9">FtsX-like permease family protein</fullName>
    </submittedName>
</protein>
<reference evidence="9 11" key="1">
    <citation type="submission" date="2024-01" db="EMBL/GenBank/DDBJ databases">
        <title>Genome insights into Plantactinospora sonchi sp. nov.</title>
        <authorList>
            <person name="Wang L."/>
        </authorList>
    </citation>
    <scope>NUCLEOTIDE SEQUENCE [LARGE SCALE GENOMIC DNA]</scope>
    <source>
        <strain evidence="9 11">NEAU-QY2</strain>
    </source>
</reference>
<feature type="transmembrane region" description="Helical" evidence="7">
    <location>
        <begin position="697"/>
        <end position="719"/>
    </location>
</feature>
<name>A0ABU7RKD3_9ACTN</name>
<sequence>MRRWIWLGLRLSIGSGRGGLLRTALMSSGAALGVLLVLASLATVSVAGAQHDRAEARTPVQDDTGTSPSPLRIHNIEDGIGGRVLRRTVVIGADPSSPRPPGVAALPRPGEVVVSPALRDLIATDSRAAGRFPQRIVGTVGPAGLLAPDELFAYVGGESVAVPPGAAGFREHHPVTGFGAPLVYALGSQSSGPDVFTPARLLAIAFGLFVLVPFGVFLATCARLSASTRDRRIAALRLLGVSARQATLVNAVETGVVTAGGALLGLLGYLLLTPLSQGWRIGRLHWYAADVAVPAVVIAVVLVLTVGYAVAVGTFATRPARVNPLAVRRDAPAGRPRLWRLGPLVAGLAGVVLAGLLGRTGPGLPEGLLFAGSLLLTGLALPLALPTLGYALAALLERLPGTPVWLELAAARLRHAPGVAPRLVAALTVIVYVVGLGSLGVGLIANDRDLVPTERTSGASGDDLLYQLLGPVPIPEAPFRQVAGVQILDLRSVPATVAGTPGNLLVADCADLTGLYRLDPGESCRDGAVYRLADEFPMGPLPEPGTEVVAESGTKVPVPDQVLHLRPRFNLGVSGALLVTRQAPVAANLPTTPDPWPLLVATDLAAADRAVQVLAAHTPAGYLQGDFGIRQGFDADLLVTLLVTGLVVSFLLGIGAFAAAAVDRTMERRRQNATLAVVGTSPGTVAGSELGFGALPLVTGLVLASLATVTVASVMAGLLDVGVRVVLDRVAPTLWLAAGALAAGLVLIAVPAWLTQRITAEQLRRP</sequence>
<feature type="transmembrane region" description="Helical" evidence="7">
    <location>
        <begin position="292"/>
        <end position="317"/>
    </location>
</feature>
<accession>A0ABU7RKD3</accession>
<evidence type="ECO:0000256" key="2">
    <source>
        <dbReference type="ARBA" id="ARBA00022475"/>
    </source>
</evidence>
<keyword evidence="5 7" id="KW-0472">Membrane</keyword>
<dbReference type="Pfam" id="PF02687">
    <property type="entry name" value="FtsX"/>
    <property type="match status" value="1"/>
</dbReference>
<feature type="transmembrane region" description="Helical" evidence="7">
    <location>
        <begin position="637"/>
        <end position="662"/>
    </location>
</feature>
<evidence type="ECO:0000256" key="3">
    <source>
        <dbReference type="ARBA" id="ARBA00022692"/>
    </source>
</evidence>
<feature type="transmembrane region" description="Helical" evidence="7">
    <location>
        <begin position="338"/>
        <end position="357"/>
    </location>
</feature>
<feature type="region of interest" description="Disordered" evidence="6">
    <location>
        <begin position="50"/>
        <end position="70"/>
    </location>
</feature>
<dbReference type="RefSeq" id="WP_331212059.1">
    <property type="nucleotide sequence ID" value="NZ_JAZGQK010000001.1"/>
</dbReference>
<organism evidence="9 11">
    <name type="scientific">Plantactinospora sonchi</name>
    <dbReference type="NCBI Taxonomy" id="1544735"/>
    <lineage>
        <taxon>Bacteria</taxon>
        <taxon>Bacillati</taxon>
        <taxon>Actinomycetota</taxon>
        <taxon>Actinomycetes</taxon>
        <taxon>Micromonosporales</taxon>
        <taxon>Micromonosporaceae</taxon>
        <taxon>Plantactinospora</taxon>
    </lineage>
</organism>
<evidence type="ECO:0000256" key="5">
    <source>
        <dbReference type="ARBA" id="ARBA00023136"/>
    </source>
</evidence>
<evidence type="ECO:0000259" key="8">
    <source>
        <dbReference type="Pfam" id="PF02687"/>
    </source>
</evidence>
<evidence type="ECO:0000313" key="11">
    <source>
        <dbReference type="Proteomes" id="UP001332243"/>
    </source>
</evidence>
<keyword evidence="3 7" id="KW-0812">Transmembrane</keyword>
<evidence type="ECO:0000256" key="6">
    <source>
        <dbReference type="SAM" id="MobiDB-lite"/>
    </source>
</evidence>
<feature type="transmembrane region" description="Helical" evidence="7">
    <location>
        <begin position="247"/>
        <end position="272"/>
    </location>
</feature>